<protein>
    <submittedName>
        <fullName evidence="2">Uncharacterized protein</fullName>
    </submittedName>
</protein>
<gene>
    <name evidence="2" type="ORF">CTOB1V02_LOCUS14693</name>
</gene>
<evidence type="ECO:0000256" key="1">
    <source>
        <dbReference type="SAM" id="MobiDB-lite"/>
    </source>
</evidence>
<accession>A0A7R8ZUE4</accession>
<dbReference type="EMBL" id="OB682599">
    <property type="protein sequence ID" value="CAD7236878.1"/>
    <property type="molecule type" value="Genomic_DNA"/>
</dbReference>
<dbReference type="AlphaFoldDB" id="A0A7R8ZUE4"/>
<feature type="non-terminal residue" evidence="2">
    <location>
        <position position="96"/>
    </location>
</feature>
<proteinExistence type="predicted"/>
<reference evidence="2" key="1">
    <citation type="submission" date="2020-11" db="EMBL/GenBank/DDBJ databases">
        <authorList>
            <person name="Tran Van P."/>
        </authorList>
    </citation>
    <scope>NUCLEOTIDE SEQUENCE</scope>
</reference>
<feature type="region of interest" description="Disordered" evidence="1">
    <location>
        <begin position="1"/>
        <end position="68"/>
    </location>
</feature>
<name>A0A7R8ZUE4_9CRUS</name>
<evidence type="ECO:0000313" key="2">
    <source>
        <dbReference type="EMBL" id="CAD7236878.1"/>
    </source>
</evidence>
<feature type="compositionally biased region" description="Basic and acidic residues" evidence="1">
    <location>
        <begin position="27"/>
        <end position="42"/>
    </location>
</feature>
<organism evidence="2">
    <name type="scientific">Cyprideis torosa</name>
    <dbReference type="NCBI Taxonomy" id="163714"/>
    <lineage>
        <taxon>Eukaryota</taxon>
        <taxon>Metazoa</taxon>
        <taxon>Ecdysozoa</taxon>
        <taxon>Arthropoda</taxon>
        <taxon>Crustacea</taxon>
        <taxon>Oligostraca</taxon>
        <taxon>Ostracoda</taxon>
        <taxon>Podocopa</taxon>
        <taxon>Podocopida</taxon>
        <taxon>Cytherocopina</taxon>
        <taxon>Cytheroidea</taxon>
        <taxon>Cytherideidae</taxon>
        <taxon>Cyprideis</taxon>
    </lineage>
</organism>
<sequence>MSKENESTPSEDDLIEEALAMLDQEDEREREQQHKAEGKDEQPQSQDEQLDLASPTLEALESHRRPAQKTACEQCPHSVWFSSPTEVKCYCRVMYL</sequence>